<evidence type="ECO:0008006" key="3">
    <source>
        <dbReference type="Google" id="ProtNLM"/>
    </source>
</evidence>
<protein>
    <recommendedName>
        <fullName evidence="3">Bacteriocin</fullName>
    </recommendedName>
</protein>
<proteinExistence type="predicted"/>
<reference evidence="1 2" key="1">
    <citation type="journal article" date="2015" name="Int. J. Syst. Evol. Microbiol.">
        <title>Carboxylicivirga linearis sp. nov., isolated from a sea cucumber culture pond.</title>
        <authorList>
            <person name="Wang F.Q."/>
            <person name="Zhou Y.X."/>
            <person name="Lin X.Z."/>
            <person name="Chen G.J."/>
            <person name="Du Z.J."/>
        </authorList>
    </citation>
    <scope>NUCLEOTIDE SEQUENCE [LARGE SCALE GENOMIC DNA]</scope>
    <source>
        <strain evidence="1 2">FB218</strain>
    </source>
</reference>
<dbReference type="Pfam" id="PF17653">
    <property type="entry name" value="DUF5522"/>
    <property type="match status" value="1"/>
</dbReference>
<evidence type="ECO:0000313" key="1">
    <source>
        <dbReference type="EMBL" id="MBS2099892.1"/>
    </source>
</evidence>
<gene>
    <name evidence="1" type="ORF">KEM10_16510</name>
</gene>
<name>A0ABS5JYB2_9BACT</name>
<dbReference type="EMBL" id="JAGUCO010000016">
    <property type="protein sequence ID" value="MBS2099892.1"/>
    <property type="molecule type" value="Genomic_DNA"/>
</dbReference>
<dbReference type="InterPro" id="IPR040807">
    <property type="entry name" value="DUF5522"/>
</dbReference>
<comment type="caution">
    <text evidence="1">The sequence shown here is derived from an EMBL/GenBank/DDBJ whole genome shotgun (WGS) entry which is preliminary data.</text>
</comment>
<keyword evidence="2" id="KW-1185">Reference proteome</keyword>
<organism evidence="1 2">
    <name type="scientific">Carboxylicivirga linearis</name>
    <dbReference type="NCBI Taxonomy" id="1628157"/>
    <lineage>
        <taxon>Bacteria</taxon>
        <taxon>Pseudomonadati</taxon>
        <taxon>Bacteroidota</taxon>
        <taxon>Bacteroidia</taxon>
        <taxon>Marinilabiliales</taxon>
        <taxon>Marinilabiliaceae</taxon>
        <taxon>Carboxylicivirga</taxon>
    </lineage>
</organism>
<dbReference type="RefSeq" id="WP_212217134.1">
    <property type="nucleotide sequence ID" value="NZ_JAGUCO010000016.1"/>
</dbReference>
<accession>A0ABS5JYB2</accession>
<evidence type="ECO:0000313" key="2">
    <source>
        <dbReference type="Proteomes" id="UP000708576"/>
    </source>
</evidence>
<sequence length="55" mass="6387">MADPLKEGEDFYMDPKGFRVMTAKYLTQRGYCCGNGCKHCPYFPPHQKGNRELKE</sequence>
<dbReference type="Proteomes" id="UP000708576">
    <property type="component" value="Unassembled WGS sequence"/>
</dbReference>